<accession>A0A514LHZ0</accession>
<evidence type="ECO:0000256" key="1">
    <source>
        <dbReference type="SAM" id="Phobius"/>
    </source>
</evidence>
<dbReference type="Proteomes" id="UP000319756">
    <property type="component" value="Chromosome"/>
</dbReference>
<keyword evidence="1" id="KW-0472">Membrane</keyword>
<evidence type="ECO:0000313" key="2">
    <source>
        <dbReference type="EMBL" id="QDI90901.1"/>
    </source>
</evidence>
<protein>
    <submittedName>
        <fullName evidence="2">Uncharacterized protein</fullName>
    </submittedName>
</protein>
<sequence length="94" mass="10928">MTLKYYLITAGKAFALSVIVLILFIGISYFFNLNIPMMPVITTMILFIVIAPVLQKNAEKYKNKETQSKREMILKYVIFWIFIAVILALILFFL</sequence>
<organism evidence="2 3">
    <name type="scientific">Salicibibacter halophilus</name>
    <dbReference type="NCBI Taxonomy" id="2502791"/>
    <lineage>
        <taxon>Bacteria</taxon>
        <taxon>Bacillati</taxon>
        <taxon>Bacillota</taxon>
        <taxon>Bacilli</taxon>
        <taxon>Bacillales</taxon>
        <taxon>Bacillaceae</taxon>
        <taxon>Salicibibacter</taxon>
    </lineage>
</organism>
<evidence type="ECO:0000313" key="3">
    <source>
        <dbReference type="Proteomes" id="UP000319756"/>
    </source>
</evidence>
<feature type="transmembrane region" description="Helical" evidence="1">
    <location>
        <begin position="37"/>
        <end position="54"/>
    </location>
</feature>
<keyword evidence="3" id="KW-1185">Reference proteome</keyword>
<keyword evidence="1" id="KW-0812">Transmembrane</keyword>
<dbReference type="EMBL" id="CP035485">
    <property type="protein sequence ID" value="QDI90901.1"/>
    <property type="molecule type" value="Genomic_DNA"/>
</dbReference>
<name>A0A514LHZ0_9BACI</name>
<keyword evidence="1" id="KW-1133">Transmembrane helix</keyword>
<dbReference type="KEGG" id="sale:EPH95_06675"/>
<gene>
    <name evidence="2" type="ORF">EPH95_06675</name>
</gene>
<dbReference type="AlphaFoldDB" id="A0A514LHZ0"/>
<dbReference type="RefSeq" id="WP_142088446.1">
    <property type="nucleotide sequence ID" value="NZ_CP035485.1"/>
</dbReference>
<feature type="transmembrane region" description="Helical" evidence="1">
    <location>
        <begin position="74"/>
        <end position="93"/>
    </location>
</feature>
<feature type="transmembrane region" description="Helical" evidence="1">
    <location>
        <begin position="12"/>
        <end position="31"/>
    </location>
</feature>
<reference evidence="3" key="1">
    <citation type="submission" date="2019-01" db="EMBL/GenBank/DDBJ databases">
        <title>Genomic analysis of Salicibibacter sp. NKC3-5.</title>
        <authorList>
            <person name="Oh Y.J."/>
        </authorList>
    </citation>
    <scope>NUCLEOTIDE SEQUENCE [LARGE SCALE GENOMIC DNA]</scope>
    <source>
        <strain evidence="3">NKC3-5</strain>
    </source>
</reference>
<proteinExistence type="predicted"/>